<organism evidence="1 2">
    <name type="scientific">[Candida] arabinofermentans NRRL YB-2248</name>
    <dbReference type="NCBI Taxonomy" id="983967"/>
    <lineage>
        <taxon>Eukaryota</taxon>
        <taxon>Fungi</taxon>
        <taxon>Dikarya</taxon>
        <taxon>Ascomycota</taxon>
        <taxon>Saccharomycotina</taxon>
        <taxon>Pichiomycetes</taxon>
        <taxon>Pichiales</taxon>
        <taxon>Pichiaceae</taxon>
        <taxon>Ogataea</taxon>
        <taxon>Ogataea/Candida clade</taxon>
    </lineage>
</organism>
<evidence type="ECO:0000313" key="1">
    <source>
        <dbReference type="EMBL" id="ODV85801.1"/>
    </source>
</evidence>
<name>A0A1E4T248_9ASCO</name>
<evidence type="ECO:0000313" key="2">
    <source>
        <dbReference type="Proteomes" id="UP000094801"/>
    </source>
</evidence>
<keyword evidence="2" id="KW-1185">Reference proteome</keyword>
<proteinExistence type="predicted"/>
<gene>
    <name evidence="1" type="ORF">CANARDRAFT_27891</name>
</gene>
<protein>
    <submittedName>
        <fullName evidence="1">Uncharacterized protein</fullName>
    </submittedName>
</protein>
<accession>A0A1E4T248</accession>
<dbReference type="AlphaFoldDB" id="A0A1E4T248"/>
<dbReference type="EMBL" id="KV453851">
    <property type="protein sequence ID" value="ODV85801.1"/>
    <property type="molecule type" value="Genomic_DNA"/>
</dbReference>
<dbReference type="Proteomes" id="UP000094801">
    <property type="component" value="Unassembled WGS sequence"/>
</dbReference>
<sequence>MRYLITRIDRGFSLYSHTKQTRDTLQPAYWRDTTEHSSWLPNPDQRLQSKY</sequence>
<reference evidence="2" key="1">
    <citation type="submission" date="2016-04" db="EMBL/GenBank/DDBJ databases">
        <title>Comparative genomics of biotechnologically important yeasts.</title>
        <authorList>
            <consortium name="DOE Joint Genome Institute"/>
            <person name="Riley R."/>
            <person name="Haridas S."/>
            <person name="Wolfe K.H."/>
            <person name="Lopes M.R."/>
            <person name="Hittinger C.T."/>
            <person name="Goker M."/>
            <person name="Salamov A."/>
            <person name="Wisecaver J."/>
            <person name="Long T.M."/>
            <person name="Aerts A.L."/>
            <person name="Barry K."/>
            <person name="Choi C."/>
            <person name="Clum A."/>
            <person name="Coughlan A.Y."/>
            <person name="Deshpande S."/>
            <person name="Douglass A.P."/>
            <person name="Hanson S.J."/>
            <person name="Klenk H.-P."/>
            <person name="Labutti K."/>
            <person name="Lapidus A."/>
            <person name="Lindquist E."/>
            <person name="Lipzen A."/>
            <person name="Meier-Kolthoff J.P."/>
            <person name="Ohm R.A."/>
            <person name="Otillar R.P."/>
            <person name="Pangilinan J."/>
            <person name="Peng Y."/>
            <person name="Rokas A."/>
            <person name="Rosa C.A."/>
            <person name="Scheuner C."/>
            <person name="Sibirny A.A."/>
            <person name="Slot J.C."/>
            <person name="Stielow J.B."/>
            <person name="Sun H."/>
            <person name="Kurtzman C.P."/>
            <person name="Blackwell M."/>
            <person name="Grigoriev I.V."/>
            <person name="Jeffries T.W."/>
        </authorList>
    </citation>
    <scope>NUCLEOTIDE SEQUENCE [LARGE SCALE GENOMIC DNA]</scope>
    <source>
        <strain evidence="2">NRRL YB-2248</strain>
    </source>
</reference>